<feature type="region of interest" description="Disordered" evidence="1">
    <location>
        <begin position="364"/>
        <end position="409"/>
    </location>
</feature>
<dbReference type="EMBL" id="CAJNJA010056928">
    <property type="protein sequence ID" value="CAE7860469.1"/>
    <property type="molecule type" value="Genomic_DNA"/>
</dbReference>
<feature type="compositionally biased region" description="Basic and acidic residues" evidence="1">
    <location>
        <begin position="400"/>
        <end position="409"/>
    </location>
</feature>
<evidence type="ECO:0000313" key="2">
    <source>
        <dbReference type="EMBL" id="CAE7860469.1"/>
    </source>
</evidence>
<reference evidence="2" key="1">
    <citation type="submission" date="2021-02" db="EMBL/GenBank/DDBJ databases">
        <authorList>
            <person name="Dougan E. K."/>
            <person name="Rhodes N."/>
            <person name="Thang M."/>
            <person name="Chan C."/>
        </authorList>
    </citation>
    <scope>NUCLEOTIDE SEQUENCE</scope>
</reference>
<keyword evidence="3" id="KW-1185">Reference proteome</keyword>
<comment type="caution">
    <text evidence="2">The sequence shown here is derived from an EMBL/GenBank/DDBJ whole genome shotgun (WGS) entry which is preliminary data.</text>
</comment>
<dbReference type="AlphaFoldDB" id="A0A813AAS5"/>
<organism evidence="2 3">
    <name type="scientific">Symbiodinium necroappetens</name>
    <dbReference type="NCBI Taxonomy" id="1628268"/>
    <lineage>
        <taxon>Eukaryota</taxon>
        <taxon>Sar</taxon>
        <taxon>Alveolata</taxon>
        <taxon>Dinophyceae</taxon>
        <taxon>Suessiales</taxon>
        <taxon>Symbiodiniaceae</taxon>
        <taxon>Symbiodinium</taxon>
    </lineage>
</organism>
<dbReference type="OrthoDB" id="415141at2759"/>
<evidence type="ECO:0000256" key="1">
    <source>
        <dbReference type="SAM" id="MobiDB-lite"/>
    </source>
</evidence>
<accession>A0A813AAS5</accession>
<sequence>MTAFRAFAQHSNVEGALSLTAAQQSLQPTSSEMVSKTVLPTLEIEFPQGAAVRFTEDAVPSALRGLRGEILERMMDGTARVRLDGGAIVHSVRDAFLRPDMCQGTKPAPDRQHYVNVMLDDTQLKAQASKVHNALESWSKQSSTVPHWPRLFWEGVVQMQSNEPLHRDLLRVLQAHGYVGDATISAPRTDALLKQLKDLGTPAPAAGSAVEFFTGQKITPSAAGLGDISTWHSKLPSDHQYAGPEIYRSVLASGVRCMRDYVNQFFPIDSRTHSNEYLDLFTQASTIDFALAKAASDDEILATLGTNDQLEIPLRRIAAYVHKKRTGDGDAAMRILAVQPPGSGTDIAPHWLVTEASAYSQAEYKRREMARAQKGPGPKGADKGAGKSKGRGGAKGHPKTKADKAHVPG</sequence>
<evidence type="ECO:0000313" key="3">
    <source>
        <dbReference type="Proteomes" id="UP000601435"/>
    </source>
</evidence>
<protein>
    <submittedName>
        <fullName evidence="2">Uncharacterized protein</fullName>
    </submittedName>
</protein>
<gene>
    <name evidence="2" type="ORF">SNEC2469_LOCUS27230</name>
</gene>
<proteinExistence type="predicted"/>
<dbReference type="Proteomes" id="UP000601435">
    <property type="component" value="Unassembled WGS sequence"/>
</dbReference>
<name>A0A813AAS5_9DINO</name>
<feature type="compositionally biased region" description="Basic residues" evidence="1">
    <location>
        <begin position="386"/>
        <end position="399"/>
    </location>
</feature>